<comment type="similarity">
    <text evidence="1">Belongs to the FAM72 family.</text>
</comment>
<dbReference type="GO" id="GO:0005829">
    <property type="term" value="C:cytosol"/>
    <property type="evidence" value="ECO:0007669"/>
    <property type="project" value="UniProtKB-ARBA"/>
</dbReference>
<accession>A0A077R535</accession>
<dbReference type="AlphaFoldDB" id="A0A077R535"/>
<dbReference type="PANTHER" id="PTHR31841:SF1">
    <property type="entry name" value="PROTEIN FAM72A-RELATED"/>
    <property type="match status" value="1"/>
</dbReference>
<proteinExistence type="inferred from homology"/>
<feature type="compositionally biased region" description="Low complexity" evidence="2">
    <location>
        <begin position="107"/>
        <end position="139"/>
    </location>
</feature>
<evidence type="ECO:0000256" key="2">
    <source>
        <dbReference type="SAM" id="MobiDB-lite"/>
    </source>
</evidence>
<reference evidence="3" key="1">
    <citation type="journal article" date="2014" name="Genome Biol. Evol.">
        <title>Gene Loss Rather Than Gene Gain Is Associated with a Host Jump from Monocots to Dicots in the Smut Fungus Melanopsichium pennsylvanicum.</title>
        <authorList>
            <person name="Sharma R."/>
            <person name="Mishra B."/>
            <person name="Runge F."/>
            <person name="Thines M."/>
        </authorList>
    </citation>
    <scope>NUCLEOTIDE SEQUENCE</scope>
    <source>
        <strain evidence="3">4</strain>
    </source>
</reference>
<dbReference type="EMBL" id="HG529526">
    <property type="protein sequence ID" value="CDI52054.1"/>
    <property type="molecule type" value="Genomic_DNA"/>
</dbReference>
<dbReference type="InterPro" id="IPR026768">
    <property type="entry name" value="YPEH2ZP"/>
</dbReference>
<feature type="region of interest" description="Disordered" evidence="2">
    <location>
        <begin position="1"/>
        <end position="69"/>
    </location>
</feature>
<feature type="region of interest" description="Disordered" evidence="2">
    <location>
        <begin position="106"/>
        <end position="139"/>
    </location>
</feature>
<evidence type="ECO:0000313" key="3">
    <source>
        <dbReference type="EMBL" id="CDI52054.1"/>
    </source>
</evidence>
<dbReference type="Pfam" id="PF14976">
    <property type="entry name" value="YPEH2ZP"/>
    <property type="match status" value="1"/>
</dbReference>
<feature type="compositionally biased region" description="Polar residues" evidence="2">
    <location>
        <begin position="369"/>
        <end position="378"/>
    </location>
</feature>
<dbReference type="PANTHER" id="PTHR31841">
    <property type="entry name" value="PROTEIN FAM72A-RELATED"/>
    <property type="match status" value="1"/>
</dbReference>
<name>A0A077R535_9BASI</name>
<feature type="region of interest" description="Disordered" evidence="2">
    <location>
        <begin position="345"/>
        <end position="418"/>
    </location>
</feature>
<sequence length="418" mass="46051">MFYPSATQHSATRSAPSLLPSWPQLPRPSYALVPISTSNSRPGASRPSSNTHSRPLTSERTSPYSTSRPHRFEMLEVQSSHSTSSSHESELYRTRQALQSHLALRHQPSSLHVSSQSRSSSNNSHAHSSTSSSNSQSSSKEAQHKVYLLNCKHCGNFLSDRGMKAVLLLKPNITLYSTDIVPSTCGPFFANSTFHGGMDSNETPVERTCECLTQSLGCHGCGAQVGYNIISPCARCTSSVLKHSRSSNGHRTVLHCSEISVRERRYIPGEPGVCAQMVPSPQQTYSSPRQGYADALYEEHLNQASLAEPLRHSNVSRRDVYRLPSVMDEDDLEAEKAEINAAVQYHRPAHQYTQRDSRSLGHPPPHDSQAASRPSPSSKKGRGLRRGDTLYWSDLIAGGERAQPFDPDPILERPTVGR</sequence>
<feature type="compositionally biased region" description="Polar residues" evidence="2">
    <location>
        <begin position="35"/>
        <end position="67"/>
    </location>
</feature>
<evidence type="ECO:0000256" key="1">
    <source>
        <dbReference type="ARBA" id="ARBA00006888"/>
    </source>
</evidence>
<organism evidence="3">
    <name type="scientific">Melanopsichium pennsylvanicum 4</name>
    <dbReference type="NCBI Taxonomy" id="1398559"/>
    <lineage>
        <taxon>Eukaryota</taxon>
        <taxon>Fungi</taxon>
        <taxon>Dikarya</taxon>
        <taxon>Basidiomycota</taxon>
        <taxon>Ustilaginomycotina</taxon>
        <taxon>Ustilaginomycetes</taxon>
        <taxon>Ustilaginales</taxon>
        <taxon>Ustilaginaceae</taxon>
        <taxon>Melanopsichium</taxon>
    </lineage>
</organism>
<protein>
    <submittedName>
        <fullName evidence="3">Uncharacterized protein</fullName>
    </submittedName>
</protein>
<feature type="compositionally biased region" description="Polar residues" evidence="2">
    <location>
        <begin position="1"/>
        <end position="15"/>
    </location>
</feature>